<name>A0A811JSW5_9BILA</name>
<comment type="caution">
    <text evidence="2">The sequence shown here is derived from an EMBL/GenBank/DDBJ whole genome shotgun (WGS) entry which is preliminary data.</text>
</comment>
<feature type="transmembrane region" description="Helical" evidence="1">
    <location>
        <begin position="102"/>
        <end position="127"/>
    </location>
</feature>
<evidence type="ECO:0008006" key="4">
    <source>
        <dbReference type="Google" id="ProtNLM"/>
    </source>
</evidence>
<protein>
    <recommendedName>
        <fullName evidence="4">MARVEL domain-containing protein</fullName>
    </recommendedName>
</protein>
<feature type="transmembrane region" description="Helical" evidence="1">
    <location>
        <begin position="64"/>
        <end position="82"/>
    </location>
</feature>
<sequence length="176" mass="20412">MGRKSKDTILEYTHEYEMDDRILYFDVDYLTNEEGRFKIIEITLLLLALVLTSEIRGVSGEKNMTMAVCVGVILVTFTIWIAKIFTLHKQLTPKHWFYMETLIYIFAVSALFVATVYMAMFGAIYWSERNPEWSTLPCLVTGTLLASIIIYSVDIFVLFKRKNNRTYIPDVSSYAL</sequence>
<evidence type="ECO:0000313" key="2">
    <source>
        <dbReference type="EMBL" id="CAD5206238.1"/>
    </source>
</evidence>
<dbReference type="EMBL" id="CAJFDH010000001">
    <property type="protein sequence ID" value="CAD5206238.1"/>
    <property type="molecule type" value="Genomic_DNA"/>
</dbReference>
<keyword evidence="3" id="KW-1185">Reference proteome</keyword>
<feature type="transmembrane region" description="Helical" evidence="1">
    <location>
        <begin position="139"/>
        <end position="159"/>
    </location>
</feature>
<organism evidence="2 3">
    <name type="scientific">Bursaphelenchus okinawaensis</name>
    <dbReference type="NCBI Taxonomy" id="465554"/>
    <lineage>
        <taxon>Eukaryota</taxon>
        <taxon>Metazoa</taxon>
        <taxon>Ecdysozoa</taxon>
        <taxon>Nematoda</taxon>
        <taxon>Chromadorea</taxon>
        <taxon>Rhabditida</taxon>
        <taxon>Tylenchina</taxon>
        <taxon>Tylenchomorpha</taxon>
        <taxon>Aphelenchoidea</taxon>
        <taxon>Aphelenchoididae</taxon>
        <taxon>Bursaphelenchus</taxon>
    </lineage>
</organism>
<dbReference type="Proteomes" id="UP000614601">
    <property type="component" value="Unassembled WGS sequence"/>
</dbReference>
<gene>
    <name evidence="2" type="ORF">BOKJ2_LOCUS922</name>
</gene>
<evidence type="ECO:0000313" key="3">
    <source>
        <dbReference type="Proteomes" id="UP000614601"/>
    </source>
</evidence>
<keyword evidence="1" id="KW-1133">Transmembrane helix</keyword>
<dbReference type="EMBL" id="CAJFCW020000001">
    <property type="protein sequence ID" value="CAG9080970.1"/>
    <property type="molecule type" value="Genomic_DNA"/>
</dbReference>
<reference evidence="2" key="1">
    <citation type="submission" date="2020-09" db="EMBL/GenBank/DDBJ databases">
        <authorList>
            <person name="Kikuchi T."/>
        </authorList>
    </citation>
    <scope>NUCLEOTIDE SEQUENCE</scope>
    <source>
        <strain evidence="2">SH1</strain>
    </source>
</reference>
<dbReference type="Proteomes" id="UP000783686">
    <property type="component" value="Unassembled WGS sequence"/>
</dbReference>
<keyword evidence="1" id="KW-0472">Membrane</keyword>
<proteinExistence type="predicted"/>
<dbReference type="OrthoDB" id="5777698at2759"/>
<evidence type="ECO:0000256" key="1">
    <source>
        <dbReference type="SAM" id="Phobius"/>
    </source>
</evidence>
<accession>A0A811JSW5</accession>
<dbReference type="AlphaFoldDB" id="A0A811JSW5"/>
<keyword evidence="1" id="KW-0812">Transmembrane</keyword>